<evidence type="ECO:0000313" key="2">
    <source>
        <dbReference type="Proteomes" id="UP000030764"/>
    </source>
</evidence>
<proteinExistence type="predicted"/>
<protein>
    <submittedName>
        <fullName evidence="1">Uncharacterized protein</fullName>
    </submittedName>
</protein>
<gene>
    <name evidence="1" type="ORF">M513_00050</name>
</gene>
<keyword evidence="2" id="KW-1185">Reference proteome</keyword>
<dbReference type="EMBL" id="KL363182">
    <property type="protein sequence ID" value="KFD58887.1"/>
    <property type="molecule type" value="Genomic_DNA"/>
</dbReference>
<name>A0A085MNU1_9BILA</name>
<accession>A0A085MNU1</accession>
<reference evidence="1 2" key="1">
    <citation type="journal article" date="2014" name="Nat. Genet.">
        <title>Genome and transcriptome of the porcine whipworm Trichuris suis.</title>
        <authorList>
            <person name="Jex A.R."/>
            <person name="Nejsum P."/>
            <person name="Schwarz E.M."/>
            <person name="Hu L."/>
            <person name="Young N.D."/>
            <person name="Hall R.S."/>
            <person name="Korhonen P.K."/>
            <person name="Liao S."/>
            <person name="Thamsborg S."/>
            <person name="Xia J."/>
            <person name="Xu P."/>
            <person name="Wang S."/>
            <person name="Scheerlinck J.P."/>
            <person name="Hofmann A."/>
            <person name="Sternberg P.W."/>
            <person name="Wang J."/>
            <person name="Gasser R.B."/>
        </authorList>
    </citation>
    <scope>NUCLEOTIDE SEQUENCE [LARGE SCALE GENOMIC DNA]</scope>
    <source>
        <strain evidence="1">DCEP-RM93M</strain>
    </source>
</reference>
<dbReference type="Proteomes" id="UP000030764">
    <property type="component" value="Unassembled WGS sequence"/>
</dbReference>
<dbReference type="AlphaFoldDB" id="A0A085MNU1"/>
<sequence length="107" mass="12173">MLRPQECIWWVSGNIRFWTGFTHSFAALIRQHFSDPSQSLSLLQKSQEECIWWVSGNIRFWTGFTHSFAALIRQHFSDPSQSLSLLQKSAFPAIVGSAGRLPGLFTS</sequence>
<evidence type="ECO:0000313" key="1">
    <source>
        <dbReference type="EMBL" id="KFD58887.1"/>
    </source>
</evidence>
<organism evidence="1 2">
    <name type="scientific">Trichuris suis</name>
    <name type="common">pig whipworm</name>
    <dbReference type="NCBI Taxonomy" id="68888"/>
    <lineage>
        <taxon>Eukaryota</taxon>
        <taxon>Metazoa</taxon>
        <taxon>Ecdysozoa</taxon>
        <taxon>Nematoda</taxon>
        <taxon>Enoplea</taxon>
        <taxon>Dorylaimia</taxon>
        <taxon>Trichinellida</taxon>
        <taxon>Trichuridae</taxon>
        <taxon>Trichuris</taxon>
    </lineage>
</organism>